<dbReference type="RefSeq" id="WP_133432214.1">
    <property type="nucleotide sequence ID" value="NZ_SCWA01000012.1"/>
</dbReference>
<evidence type="ECO:0000313" key="1">
    <source>
        <dbReference type="EMBL" id="TDL96686.1"/>
    </source>
</evidence>
<name>A0A4R6BCV9_9STAP</name>
<dbReference type="EMBL" id="SCWA01000012">
    <property type="protein sequence ID" value="TDL96686.1"/>
    <property type="molecule type" value="Genomic_DNA"/>
</dbReference>
<dbReference type="AlphaFoldDB" id="A0A4R6BCV9"/>
<gene>
    <name evidence="1" type="ORF">ERX27_07475</name>
</gene>
<evidence type="ECO:0000313" key="2">
    <source>
        <dbReference type="Proteomes" id="UP000295310"/>
    </source>
</evidence>
<comment type="caution">
    <text evidence="1">The sequence shown here is derived from an EMBL/GenBank/DDBJ whole genome shotgun (WGS) entry which is preliminary data.</text>
</comment>
<dbReference type="Proteomes" id="UP000295310">
    <property type="component" value="Unassembled WGS sequence"/>
</dbReference>
<keyword evidence="2" id="KW-1185">Reference proteome</keyword>
<proteinExistence type="predicted"/>
<sequence length="137" mass="15648">MVRTPLSRNTGSSLITPLKRAAKNLRDLDTEVTFYKFIAADGPEAGEVEEKVLFECMAEVDTVWLRDLEQAIANGTESNLKIFIRDTLGEYIPNEDTGYVSINYYMFQDKRFNILNVQPDPRDKRFIMITAGMKDAD</sequence>
<organism evidence="1 2">
    <name type="scientific">Macrococcus brunensis</name>
    <dbReference type="NCBI Taxonomy" id="198483"/>
    <lineage>
        <taxon>Bacteria</taxon>
        <taxon>Bacillati</taxon>
        <taxon>Bacillota</taxon>
        <taxon>Bacilli</taxon>
        <taxon>Bacillales</taxon>
        <taxon>Staphylococcaceae</taxon>
        <taxon>Macrococcus</taxon>
    </lineage>
</organism>
<dbReference type="OrthoDB" id="2224466at2"/>
<reference evidence="1 2" key="1">
    <citation type="submission" date="2019-01" db="EMBL/GenBank/DDBJ databases">
        <title>Draft genome sequences of the type strains of six Macrococcus species.</title>
        <authorList>
            <person name="Mazhar S."/>
            <person name="Altermann E."/>
            <person name="Hill C."/>
            <person name="Mcauliffe O."/>
        </authorList>
    </citation>
    <scope>NUCLEOTIDE SEQUENCE [LARGE SCALE GENOMIC DNA]</scope>
    <source>
        <strain evidence="1 2">CCM4811</strain>
    </source>
</reference>
<accession>A0A4R6BCV9</accession>
<protein>
    <submittedName>
        <fullName evidence="1">Phage head-tail adapter protein</fullName>
    </submittedName>
</protein>